<evidence type="ECO:0000313" key="2">
    <source>
        <dbReference type="EMBL" id="RDI39338.1"/>
    </source>
</evidence>
<gene>
    <name evidence="2" type="ORF">C7453_102125</name>
</gene>
<organism evidence="2 3">
    <name type="scientific">Gluconacetobacter liquefaciens</name>
    <name type="common">Acetobacter liquefaciens</name>
    <dbReference type="NCBI Taxonomy" id="89584"/>
    <lineage>
        <taxon>Bacteria</taxon>
        <taxon>Pseudomonadati</taxon>
        <taxon>Pseudomonadota</taxon>
        <taxon>Alphaproteobacteria</taxon>
        <taxon>Acetobacterales</taxon>
        <taxon>Acetobacteraceae</taxon>
        <taxon>Gluconacetobacter</taxon>
    </lineage>
</organism>
<dbReference type="EMBL" id="QQAW01000002">
    <property type="protein sequence ID" value="RDI39338.1"/>
    <property type="molecule type" value="Genomic_DNA"/>
</dbReference>
<dbReference type="Gene3D" id="3.30.160.250">
    <property type="match status" value="1"/>
</dbReference>
<name>A0A370G697_GLULI</name>
<dbReference type="AlphaFoldDB" id="A0A370G697"/>
<proteinExistence type="predicted"/>
<dbReference type="InterPro" id="IPR051404">
    <property type="entry name" value="TA_system_antitoxin"/>
</dbReference>
<dbReference type="PANTHER" id="PTHR34504:SF2">
    <property type="entry name" value="UPF0150 PROTEIN SSL0259"/>
    <property type="match status" value="1"/>
</dbReference>
<keyword evidence="3" id="KW-1185">Reference proteome</keyword>
<dbReference type="InterPro" id="IPR031807">
    <property type="entry name" value="HicB-like"/>
</dbReference>
<evidence type="ECO:0000313" key="3">
    <source>
        <dbReference type="Proteomes" id="UP000254958"/>
    </source>
</evidence>
<comment type="caution">
    <text evidence="2">The sequence shown here is derived from an EMBL/GenBank/DDBJ whole genome shotgun (WGS) entry which is preliminary data.</text>
</comment>
<accession>A0A370G697</accession>
<sequence>MMRYPVMIEEGDEATAFGVVFPDLPGCFSAGDTLDEALANAADAAAGWIDATLDAGGSVPSPSTLDAVRKLPEYAGWAVGFVTIDPAVLDDRVERANISLPRRVLERLDALAKAAHETRSGMIAALTLQASPAARESRKS</sequence>
<protein>
    <submittedName>
        <fullName evidence="2">Putative RNase H-like HicB family nuclease</fullName>
    </submittedName>
</protein>
<dbReference type="InterPro" id="IPR035069">
    <property type="entry name" value="TTHA1013/TTHA0281-like"/>
</dbReference>
<dbReference type="PANTHER" id="PTHR34504">
    <property type="entry name" value="ANTITOXIN HICB"/>
    <property type="match status" value="1"/>
</dbReference>
<dbReference type="Pfam" id="PF15919">
    <property type="entry name" value="HicB_lk_antitox"/>
    <property type="match status" value="1"/>
</dbReference>
<dbReference type="Proteomes" id="UP000254958">
    <property type="component" value="Unassembled WGS sequence"/>
</dbReference>
<feature type="domain" description="HicB-like antitoxin of toxin-antitoxin system" evidence="1">
    <location>
        <begin position="4"/>
        <end position="126"/>
    </location>
</feature>
<reference evidence="2 3" key="1">
    <citation type="submission" date="2018-07" db="EMBL/GenBank/DDBJ databases">
        <title>Genomic Encyclopedia of Type Strains, Phase IV (KMG-IV): sequencing the most valuable type-strain genomes for metagenomic binning, comparative biology and taxonomic classification.</title>
        <authorList>
            <person name="Goeker M."/>
        </authorList>
    </citation>
    <scope>NUCLEOTIDE SEQUENCE [LARGE SCALE GENOMIC DNA]</scope>
    <source>
        <strain evidence="2 3">DSM 5603</strain>
    </source>
</reference>
<dbReference type="SUPFAM" id="SSF143100">
    <property type="entry name" value="TTHA1013/TTHA0281-like"/>
    <property type="match status" value="1"/>
</dbReference>
<evidence type="ECO:0000259" key="1">
    <source>
        <dbReference type="Pfam" id="PF15919"/>
    </source>
</evidence>